<dbReference type="AlphaFoldDB" id="A0A5C1QPD6"/>
<keyword evidence="1" id="KW-0479">Metal-binding</keyword>
<proteinExistence type="predicted"/>
<name>A0A5C1QPD6_9SPIO</name>
<feature type="binding site" evidence="1">
    <location>
        <position position="164"/>
    </location>
    <ligand>
        <name>a divalent metal cation</name>
        <dbReference type="ChEBI" id="CHEBI:60240"/>
        <label>2</label>
    </ligand>
</feature>
<dbReference type="PANTHER" id="PTHR46124:SF2">
    <property type="entry name" value="D-AMINOACYL-TRNA DEACYLASE"/>
    <property type="match status" value="1"/>
</dbReference>
<keyword evidence="3" id="KW-1185">Reference proteome</keyword>
<protein>
    <submittedName>
        <fullName evidence="2">Uncharacterized protein</fullName>
    </submittedName>
</protein>
<feature type="binding site" evidence="1">
    <location>
        <position position="103"/>
    </location>
    <ligand>
        <name>a divalent metal cation</name>
        <dbReference type="ChEBI" id="CHEBI:60240"/>
        <label>1</label>
    </ligand>
</feature>
<feature type="binding site" evidence="1">
    <location>
        <position position="21"/>
    </location>
    <ligand>
        <name>a divalent metal cation</name>
        <dbReference type="ChEBI" id="CHEBI:60240"/>
        <label>1</label>
    </ligand>
</feature>
<dbReference type="GO" id="GO:0016788">
    <property type="term" value="F:hydrolase activity, acting on ester bonds"/>
    <property type="evidence" value="ECO:0007669"/>
    <property type="project" value="InterPro"/>
</dbReference>
<feature type="binding site" evidence="1">
    <location>
        <position position="141"/>
    </location>
    <ligand>
        <name>a divalent metal cation</name>
        <dbReference type="ChEBI" id="CHEBI:60240"/>
        <label>2</label>
    </ligand>
</feature>
<gene>
    <name evidence="2" type="ORF">EXM22_12995</name>
</gene>
<dbReference type="RefSeq" id="WP_149486939.1">
    <property type="nucleotide sequence ID" value="NZ_CP036150.1"/>
</dbReference>
<dbReference type="KEGG" id="ock:EXM22_12995"/>
<dbReference type="PANTHER" id="PTHR46124">
    <property type="entry name" value="D-AMINOACYL-TRNA DEACYLASE"/>
    <property type="match status" value="1"/>
</dbReference>
<dbReference type="OrthoDB" id="9810005at2"/>
<dbReference type="PIRSF" id="PIRSF005902">
    <property type="entry name" value="DNase_TatD"/>
    <property type="match status" value="1"/>
</dbReference>
<feature type="binding site" evidence="1">
    <location>
        <position position="23"/>
    </location>
    <ligand>
        <name>a divalent metal cation</name>
        <dbReference type="ChEBI" id="CHEBI:60240"/>
        <label>1</label>
    </ligand>
</feature>
<evidence type="ECO:0000313" key="2">
    <source>
        <dbReference type="EMBL" id="QEN08860.1"/>
    </source>
</evidence>
<feature type="binding site" evidence="1">
    <location>
        <position position="212"/>
    </location>
    <ligand>
        <name>a divalent metal cation</name>
        <dbReference type="ChEBI" id="CHEBI:60240"/>
        <label>1</label>
    </ligand>
</feature>
<dbReference type="Gene3D" id="3.20.20.140">
    <property type="entry name" value="Metal-dependent hydrolases"/>
    <property type="match status" value="1"/>
</dbReference>
<reference evidence="2 3" key="1">
    <citation type="submission" date="2019-02" db="EMBL/GenBank/DDBJ databases">
        <title>Complete Genome Sequence and Methylome Analysis of free living Spirochaetas.</title>
        <authorList>
            <person name="Fomenkov A."/>
            <person name="Dubinina G."/>
            <person name="Leshcheva N."/>
            <person name="Mikheeva N."/>
            <person name="Grabovich M."/>
            <person name="Vincze T."/>
            <person name="Roberts R.J."/>
        </authorList>
    </citation>
    <scope>NUCLEOTIDE SEQUENCE [LARGE SCALE GENOMIC DNA]</scope>
    <source>
        <strain evidence="2 3">K2</strain>
    </source>
</reference>
<dbReference type="SUPFAM" id="SSF51556">
    <property type="entry name" value="Metallo-dependent hydrolases"/>
    <property type="match status" value="1"/>
</dbReference>
<dbReference type="InterPro" id="IPR032466">
    <property type="entry name" value="Metal_Hydrolase"/>
</dbReference>
<accession>A0A5C1QPD6</accession>
<evidence type="ECO:0000256" key="1">
    <source>
        <dbReference type="PIRSR" id="PIRSR005902-1"/>
    </source>
</evidence>
<dbReference type="Pfam" id="PF01026">
    <property type="entry name" value="TatD_DNase"/>
    <property type="match status" value="1"/>
</dbReference>
<dbReference type="GO" id="GO:0046872">
    <property type="term" value="F:metal ion binding"/>
    <property type="evidence" value="ECO:0007669"/>
    <property type="project" value="UniProtKB-KW"/>
</dbReference>
<dbReference type="EMBL" id="CP036150">
    <property type="protein sequence ID" value="QEN08860.1"/>
    <property type="molecule type" value="Genomic_DNA"/>
</dbReference>
<dbReference type="InterPro" id="IPR001130">
    <property type="entry name" value="TatD-like"/>
</dbReference>
<organism evidence="2 3">
    <name type="scientific">Oceanispirochaeta crateris</name>
    <dbReference type="NCBI Taxonomy" id="2518645"/>
    <lineage>
        <taxon>Bacteria</taxon>
        <taxon>Pseudomonadati</taxon>
        <taxon>Spirochaetota</taxon>
        <taxon>Spirochaetia</taxon>
        <taxon>Spirochaetales</taxon>
        <taxon>Spirochaetaceae</taxon>
        <taxon>Oceanispirochaeta</taxon>
    </lineage>
</organism>
<sequence length="262" mass="30135">MKSDHSSLKTLIDSCSTMDAHTHSDQYRGEDRSLMLKDVVEERILTLSSATDPESIRESFRLNRLCPWILTAAGIHPWKAGLFGPQDLEYLEEEFKSAQQISEIGMDSYWAPPEAKPEMQRKLFEAQLRMAVIHQKPVTLHTKGAENQVFNLLKQLNPPSILIHWFDGSREQLQDFLDLNCFFTIPPSIISNDRSTEMIKRIPLNRLLPETDNPPTWPWLFNHPSRAIQIKSVVSAASQILKLPASELHMKFKDNLRAFLIF</sequence>
<evidence type="ECO:0000313" key="3">
    <source>
        <dbReference type="Proteomes" id="UP000324209"/>
    </source>
</evidence>
<dbReference type="Proteomes" id="UP000324209">
    <property type="component" value="Chromosome"/>
</dbReference>